<dbReference type="GO" id="GO:0000226">
    <property type="term" value="P:microtubule cytoskeleton organization"/>
    <property type="evidence" value="ECO:0007669"/>
    <property type="project" value="InterPro"/>
</dbReference>
<feature type="region of interest" description="Disordered" evidence="1">
    <location>
        <begin position="1932"/>
        <end position="1983"/>
    </location>
</feature>
<feature type="compositionally biased region" description="Polar residues" evidence="1">
    <location>
        <begin position="1553"/>
        <end position="1565"/>
    </location>
</feature>
<feature type="compositionally biased region" description="Basic and acidic residues" evidence="1">
    <location>
        <begin position="498"/>
        <end position="521"/>
    </location>
</feature>
<feature type="compositionally biased region" description="Basic and acidic residues" evidence="1">
    <location>
        <begin position="1033"/>
        <end position="1048"/>
    </location>
</feature>
<feature type="compositionally biased region" description="Acidic residues" evidence="1">
    <location>
        <begin position="2048"/>
        <end position="2057"/>
    </location>
</feature>
<dbReference type="GO" id="GO:0016358">
    <property type="term" value="P:dendrite development"/>
    <property type="evidence" value="ECO:0007669"/>
    <property type="project" value="TreeGrafter"/>
</dbReference>
<feature type="compositionally biased region" description="Basic residues" evidence="1">
    <location>
        <begin position="2291"/>
        <end position="2302"/>
    </location>
</feature>
<feature type="compositionally biased region" description="Low complexity" evidence="1">
    <location>
        <begin position="2226"/>
        <end position="2242"/>
    </location>
</feature>
<accession>A0A1S3KW51</accession>
<feature type="region of interest" description="Disordered" evidence="1">
    <location>
        <begin position="1252"/>
        <end position="1346"/>
    </location>
</feature>
<feature type="compositionally biased region" description="Basic residues" evidence="1">
    <location>
        <begin position="395"/>
        <end position="410"/>
    </location>
</feature>
<feature type="compositionally biased region" description="Low complexity" evidence="1">
    <location>
        <begin position="1771"/>
        <end position="1792"/>
    </location>
</feature>
<feature type="region of interest" description="Disordered" evidence="1">
    <location>
        <begin position="1451"/>
        <end position="1674"/>
    </location>
</feature>
<feature type="region of interest" description="Disordered" evidence="1">
    <location>
        <begin position="887"/>
        <end position="1232"/>
    </location>
</feature>
<dbReference type="Gene3D" id="1.20.5.170">
    <property type="match status" value="1"/>
</dbReference>
<feature type="compositionally biased region" description="Acidic residues" evidence="1">
    <location>
        <begin position="1150"/>
        <end position="1159"/>
    </location>
</feature>
<feature type="compositionally biased region" description="Basic and acidic residues" evidence="1">
    <location>
        <begin position="1594"/>
        <end position="1607"/>
    </location>
</feature>
<dbReference type="GO" id="GO:0031114">
    <property type="term" value="P:regulation of microtubule depolymerization"/>
    <property type="evidence" value="ECO:0007669"/>
    <property type="project" value="TreeGrafter"/>
</dbReference>
<feature type="compositionally biased region" description="Polar residues" evidence="1">
    <location>
        <begin position="856"/>
        <end position="869"/>
    </location>
</feature>
<feature type="compositionally biased region" description="Basic and acidic residues" evidence="1">
    <location>
        <begin position="1414"/>
        <end position="1426"/>
    </location>
</feature>
<gene>
    <name evidence="4" type="primary">LOC106562493</name>
</gene>
<dbReference type="GO" id="GO:0005829">
    <property type="term" value="C:cytosol"/>
    <property type="evidence" value="ECO:0007669"/>
    <property type="project" value="TreeGrafter"/>
</dbReference>
<evidence type="ECO:0000259" key="2">
    <source>
        <dbReference type="Pfam" id="PF25281"/>
    </source>
</evidence>
<evidence type="ECO:0000313" key="3">
    <source>
        <dbReference type="Proteomes" id="UP001652741"/>
    </source>
</evidence>
<evidence type="ECO:0000313" key="4">
    <source>
        <dbReference type="RefSeq" id="XP_013982877.2"/>
    </source>
</evidence>
<feature type="compositionally biased region" description="Basic and acidic residues" evidence="1">
    <location>
        <begin position="411"/>
        <end position="477"/>
    </location>
</feature>
<feature type="region of interest" description="Disordered" evidence="1">
    <location>
        <begin position="1722"/>
        <end position="1759"/>
    </location>
</feature>
<feature type="compositionally biased region" description="Low complexity" evidence="1">
    <location>
        <begin position="2349"/>
        <end position="2362"/>
    </location>
</feature>
<evidence type="ECO:0000256" key="1">
    <source>
        <dbReference type="SAM" id="MobiDB-lite"/>
    </source>
</evidence>
<feature type="compositionally biased region" description="Low complexity" evidence="1">
    <location>
        <begin position="979"/>
        <end position="999"/>
    </location>
</feature>
<feature type="domain" description="Microtubule-associated protein 1A/B/S-like MBL-like" evidence="2">
    <location>
        <begin position="19"/>
        <end position="303"/>
    </location>
</feature>
<dbReference type="GO" id="GO:0003779">
    <property type="term" value="F:actin binding"/>
    <property type="evidence" value="ECO:0007669"/>
    <property type="project" value="TreeGrafter"/>
</dbReference>
<feature type="compositionally biased region" description="Acidic residues" evidence="1">
    <location>
        <begin position="937"/>
        <end position="948"/>
    </location>
</feature>
<feature type="region of interest" description="Disordered" evidence="1">
    <location>
        <begin position="564"/>
        <end position="703"/>
    </location>
</feature>
<feature type="compositionally biased region" description="Basic and acidic residues" evidence="1">
    <location>
        <begin position="617"/>
        <end position="646"/>
    </location>
</feature>
<dbReference type="GO" id="GO:0043025">
    <property type="term" value="C:neuronal cell body"/>
    <property type="evidence" value="ECO:0007669"/>
    <property type="project" value="TreeGrafter"/>
</dbReference>
<dbReference type="SUPFAM" id="SSF56281">
    <property type="entry name" value="Metallo-hydrolase/oxidoreductase"/>
    <property type="match status" value="1"/>
</dbReference>
<feature type="compositionally biased region" description="Low complexity" evidence="1">
    <location>
        <begin position="375"/>
        <end position="385"/>
    </location>
</feature>
<feature type="region of interest" description="Disordered" evidence="1">
    <location>
        <begin position="1832"/>
        <end position="1853"/>
    </location>
</feature>
<sequence length="2362" mass="262255">MEGVAEFTEYVSETVDVQSPFDNLEPPTSGGFLKLSKPCCYIFPGGRGDSALFAVNGFNILVDGGSERRSCFWKLVRHLDRIDSVLLTHIGADNLPGINGLLQRKIAEQEEEQSQGSGGSNTYGDWMKNLISPELGVVFFNVPEKLRMPESTLKVKRSIEEASLTLQYLNKLGIKSEPLYRVVSNTIEPITLFHKLGVGKLDMYILNPVKESKEMQFLMQKWAGNSKAKTGIVMSNSKEGEISVPYLTSVTALIVWIPHSPTEKIVRVLFPGNAPQNKILEGLEKLKHLDFLRYPVATQKDISSGAPPPIMKQTKMRSRTESKESLKSSTKTQLASKASKNEAKGQEVVSKNNSAKENKIEKKEEKKVKSESAKATKATKQQQNSEAAPEAAKLERKKLSKEKTLRKHSKERPSKMEEKKDKEKKEISKVKKEDNKREVKKDDTAKKEEKKETKAVKEEKKKDLSKPELRKITKPDLKPFTPEVRKTLHKANKTQAKPKTDKTDKNITAKPVKDKTAEKKSVPKKAPQKSAAALADGSVVSSPEDLTKDFEALKRDELSKLGREPIQNDVMSGCPAFTDHKLPDEGITTKSPANLGEKFEDEGADMDDGHDDDEEYNKESDVLKKGADVRKWQDIKRNAGMDRKSEEEMEQYDEYSTKGDMNSKKSVSSEEEGDVIEKADLEGTEDYEDKYNTEKDKKEWDTKSSDFKSFSTAVASGQTTTAASEQVSFIQDETIPAYSETEQTISDEEIHEEPEDRIPHLRYDVASCDITVPDVPGSFDSVYGVREMRASDTSDASDFKAKGFVGRHDPVLAAYPSIITAPLAEEEHISSATSITEYDKLSSFATSMADDQSIASVTAPQTETETGRSSLHLDTVNSIPYRTEATHGKDYLHSAGTISPTSSLEEDKNFSSPPSKEYQPFVTEMEAGRKTKPVHEEYDEEEDEDEDQTPNVDIPLGKLQEGYEQATAAMLLQDKDKSPSTAFAPPSPPTFSSGFKPSSMFEGEERCLSPDDSTVKLASPTQSVPTNSGYSPTEEKKNNKMDKTETELQKMGLSGDKTPFEESDEDDDDDYYEKRDLKPCVKAKYLEQKEGRFLDDESPQEEKLSERDKGLAEDDIKSKYLQNKPGSTDETQFSGYMEQTTKPQIIHSDEQDEVEEDDVIQLSGTRSRALSVEQSKLDSEDDKKDAALSRKKDNVTLKEPEKSVQFNLYDFPERESREKRSEEEIRQDTPYVHGKTFSYSDIYDNKTSYQKDLSEKMGKDSMKEMDTQKKDSAFPSDMEGFTSSHGKDVSSSSSSSSPFPWLHGSESIEKISEPRGYSRESRFPSMADRPEASTTSLSSERDSFPYKVHSDYTAVTGSAAAKPSSMSYHDKEVELEIDMRKLTARDEEDYDDYDDEDDEEEDEDDDEEDAIDSDMEKGAKEKSEKEVKSAFIDGVSSKQPQFMVSMVGYGYNSQTKHTSPDSMSTEEPEFMDSMAGYGYNSQAKPTSPDCVSSKETDFTDSKLPDEGITTKSPAKLGETFEDEGADMDDDDDDDDDEEYNKERDVLKKCADGYNSQAKPTSPDSLSSKEPEFLVSMAGYGYSNQAKLTSPDGMSSKETDFTDSKLPDEGITTKSPAKLGEKFEDEGADMDDDDDDDDDDEEYNKERDILKKGADGYNSQAKPISPDGMSSKEPEFMVSMAGYGYNSQAKPTTPPSSTTCKGDMGATAFSGYSSGFDYSYGGEKDTFQSSEMKDKEGKDEYFHSERADGGKKTGDTVGVSSGFHYTTTSATAYSSSSSYSYSSSTSGPSLSTSRQFGEELETPANASDHIFKHDADSVGFEYSSFKDEHGSFKDEHGSFKDEHGSFKDEHASFKDEHASFKDEHASFKDEHASIKDEHASFKDEHASFKDEHASFKDEHASFKDEHSLAMDSSPFSSSCGMVKNEYLEVSEKQMTTATTAESTSSLARFSPHSPFEEIKPFHSHSSASSSEDKKEHVASMEASVVNKSPQSDCFYKPEWADESKLQAAGGYGPFSQLPKEKDAIATGLFGVTSSPRPDSTGKHYFENSDSSEEEDDEEGYMREMSLSSEKHGSSTTTSGKIDGAGLPDVLTSYMPSSLLPTKPDTVNGPMEVSSMSSPISAGPAVSCVSPGLGTAEEKKVRSSYEWNMQKPQMDMVPGDSPPHYRHEDEFEEECEMEPEFPARPLSLSSTDHTFSSPFYTEASCRGEAGGRDDDDDDSDPDLPPEMGTTSYTSSSKASPGYSSSEHRHRKGDLSPSFINPSMQQQSSDEEDEERGRRSDQSQEGDEHDLSVKKRANKQPHHPHFQGGSVPHAGTAGLGLAREDTPPNLHQRVYTVAVRFRRSPRDKGVPLHHGQQQHGLGRGH</sequence>
<feature type="compositionally biased region" description="Basic and acidic residues" evidence="1">
    <location>
        <begin position="1643"/>
        <end position="1653"/>
    </location>
</feature>
<feature type="compositionally biased region" description="Basic and acidic residues" evidence="1">
    <location>
        <begin position="354"/>
        <end position="374"/>
    </location>
</feature>
<feature type="compositionally biased region" description="Basic and acidic residues" evidence="1">
    <location>
        <begin position="689"/>
        <end position="703"/>
    </location>
</feature>
<dbReference type="GO" id="GO:0005874">
    <property type="term" value="C:microtubule"/>
    <property type="evidence" value="ECO:0007669"/>
    <property type="project" value="InterPro"/>
</dbReference>
<feature type="compositionally biased region" description="Basic and acidic residues" evidence="1">
    <location>
        <begin position="1252"/>
        <end position="1272"/>
    </location>
</feature>
<dbReference type="PANTHER" id="PTHR13843">
    <property type="entry name" value="MICROTUBULE-ASSOCIATED PROTEIN"/>
    <property type="match status" value="1"/>
</dbReference>
<reference evidence="4" key="1">
    <citation type="submission" date="2025-08" db="UniProtKB">
        <authorList>
            <consortium name="RefSeq"/>
        </authorList>
    </citation>
    <scope>IDENTIFICATION</scope>
</reference>
<dbReference type="GO" id="GO:0045202">
    <property type="term" value="C:synapse"/>
    <property type="evidence" value="ECO:0007669"/>
    <property type="project" value="TreeGrafter"/>
</dbReference>
<dbReference type="GO" id="GO:0008017">
    <property type="term" value="F:microtubule binding"/>
    <property type="evidence" value="ECO:0007669"/>
    <property type="project" value="InterPro"/>
</dbReference>
<proteinExistence type="predicted"/>
<feature type="compositionally biased region" description="Polar residues" evidence="1">
    <location>
        <begin position="1162"/>
        <end position="1174"/>
    </location>
</feature>
<feature type="compositionally biased region" description="Basic and acidic residues" evidence="1">
    <location>
        <begin position="1492"/>
        <end position="1505"/>
    </location>
</feature>
<feature type="compositionally biased region" description="Basic and acidic residues" evidence="1">
    <location>
        <begin position="1722"/>
        <end position="1753"/>
    </location>
</feature>
<feature type="compositionally biased region" description="Acidic residues" evidence="1">
    <location>
        <begin position="2168"/>
        <end position="2177"/>
    </location>
</feature>
<feature type="region of interest" description="Disordered" evidence="1">
    <location>
        <begin position="1771"/>
        <end position="1807"/>
    </location>
</feature>
<dbReference type="GeneID" id="106562493"/>
<dbReference type="KEGG" id="sasa:106562493"/>
<dbReference type="RefSeq" id="XP_013982877.2">
    <property type="nucleotide sequence ID" value="XM_014127402.2"/>
</dbReference>
<protein>
    <submittedName>
        <fullName evidence="4">Microtubule-associated protein 1A isoform X2</fullName>
    </submittedName>
</protein>
<feature type="compositionally biased region" description="Polar residues" evidence="1">
    <location>
        <begin position="1120"/>
        <end position="1143"/>
    </location>
</feature>
<feature type="compositionally biased region" description="Acidic residues" evidence="1">
    <location>
        <begin position="1061"/>
        <end position="1071"/>
    </location>
</feature>
<feature type="compositionally biased region" description="Basic and acidic residues" evidence="1">
    <location>
        <begin position="926"/>
        <end position="936"/>
    </location>
</feature>
<dbReference type="STRING" id="8030.ENSSSAP00000030662"/>
<feature type="compositionally biased region" description="Acidic residues" evidence="1">
    <location>
        <begin position="599"/>
        <end position="616"/>
    </location>
</feature>
<keyword evidence="3" id="KW-1185">Reference proteome</keyword>
<dbReference type="PANTHER" id="PTHR13843:SF6">
    <property type="entry name" value="MICROTUBULE-ASSOCIATED PROTEIN 1A"/>
    <property type="match status" value="1"/>
</dbReference>
<organism evidence="3 4">
    <name type="scientific">Salmo salar</name>
    <name type="common">Atlantic salmon</name>
    <dbReference type="NCBI Taxonomy" id="8030"/>
    <lineage>
        <taxon>Eukaryota</taxon>
        <taxon>Metazoa</taxon>
        <taxon>Chordata</taxon>
        <taxon>Craniata</taxon>
        <taxon>Vertebrata</taxon>
        <taxon>Euteleostomi</taxon>
        <taxon>Actinopterygii</taxon>
        <taxon>Neopterygii</taxon>
        <taxon>Teleostei</taxon>
        <taxon>Protacanthopterygii</taxon>
        <taxon>Salmoniformes</taxon>
        <taxon>Salmonidae</taxon>
        <taxon>Salmoninae</taxon>
        <taxon>Salmo</taxon>
    </lineage>
</organism>
<name>A0A1S3KW51_SALSA</name>
<feature type="compositionally biased region" description="Basic and acidic residues" evidence="1">
    <location>
        <begin position="1072"/>
        <end position="1118"/>
    </location>
</feature>
<dbReference type="Pfam" id="PF25281">
    <property type="entry name" value="MBL_MAP1B"/>
    <property type="match status" value="1"/>
</dbReference>
<feature type="region of interest" description="Disordered" evidence="1">
    <location>
        <begin position="2028"/>
        <end position="2362"/>
    </location>
</feature>
<feature type="compositionally biased region" description="Acidic residues" evidence="1">
    <location>
        <begin position="1622"/>
        <end position="1642"/>
    </location>
</feature>
<dbReference type="GO" id="GO:0005875">
    <property type="term" value="C:microtubule associated complex"/>
    <property type="evidence" value="ECO:0007669"/>
    <property type="project" value="TreeGrafter"/>
</dbReference>
<feature type="compositionally biased region" description="Acidic residues" evidence="1">
    <location>
        <begin position="1519"/>
        <end position="1539"/>
    </location>
</feature>
<dbReference type="InterPro" id="IPR057480">
    <property type="entry name" value="MAP1A/B/S-like_MBL"/>
</dbReference>
<feature type="region of interest" description="Disordered" evidence="1">
    <location>
        <begin position="1379"/>
        <end position="1426"/>
    </location>
</feature>
<dbReference type="PaxDb" id="8030-ENSSSAP00000030662"/>
<feature type="region of interest" description="Disordered" evidence="1">
    <location>
        <begin position="300"/>
        <end position="546"/>
    </location>
</feature>
<dbReference type="InterPro" id="IPR036866">
    <property type="entry name" value="RibonucZ/Hydroxyglut_hydro"/>
</dbReference>
<dbReference type="Proteomes" id="UP001652741">
    <property type="component" value="Chromosome ssa11"/>
</dbReference>
<feature type="compositionally biased region" description="Low complexity" evidence="1">
    <location>
        <begin position="1934"/>
        <end position="1946"/>
    </location>
</feature>
<feature type="compositionally biased region" description="Acidic residues" evidence="1">
    <location>
        <begin position="1386"/>
        <end position="1413"/>
    </location>
</feature>
<dbReference type="GO" id="GO:0007409">
    <property type="term" value="P:axonogenesis"/>
    <property type="evidence" value="ECO:0007669"/>
    <property type="project" value="TreeGrafter"/>
</dbReference>
<feature type="compositionally biased region" description="Basic and acidic residues" evidence="1">
    <location>
        <begin position="1211"/>
        <end position="1227"/>
    </location>
</feature>
<feature type="compositionally biased region" description="Polar residues" evidence="1">
    <location>
        <begin position="1451"/>
        <end position="1463"/>
    </location>
</feature>
<feature type="compositionally biased region" description="Polar residues" evidence="1">
    <location>
        <begin position="1019"/>
        <end position="1031"/>
    </location>
</feature>
<feature type="region of interest" description="Disordered" evidence="1">
    <location>
        <begin position="856"/>
        <end position="875"/>
    </location>
</feature>
<feature type="compositionally biased region" description="Polar residues" evidence="1">
    <location>
        <begin position="2185"/>
        <end position="2197"/>
    </location>
</feature>
<dbReference type="InterPro" id="IPR026074">
    <property type="entry name" value="MAP1"/>
</dbReference>
<feature type="compositionally biased region" description="Basic and acidic residues" evidence="1">
    <location>
        <begin position="1540"/>
        <end position="1550"/>
    </location>
</feature>
<feature type="compositionally biased region" description="Acidic residues" evidence="1">
    <location>
        <begin position="2211"/>
        <end position="2221"/>
    </location>
</feature>
<feature type="compositionally biased region" description="Basic and acidic residues" evidence="1">
    <location>
        <begin position="1175"/>
        <end position="1202"/>
    </location>
</feature>
<dbReference type="GO" id="GO:0030425">
    <property type="term" value="C:dendrite"/>
    <property type="evidence" value="ECO:0007669"/>
    <property type="project" value="TreeGrafter"/>
</dbReference>
<feature type="compositionally biased region" description="Basic and acidic residues" evidence="1">
    <location>
        <begin position="1306"/>
        <end position="1322"/>
    </location>
</feature>